<proteinExistence type="predicted"/>
<dbReference type="EMBL" id="SBHS01000018">
    <property type="protein sequence ID" value="TWU73423.1"/>
    <property type="molecule type" value="Genomic_DNA"/>
</dbReference>
<accession>A0A5C6GC10</accession>
<name>A0A5C6GC10_METRR</name>
<sequence length="73" mass="8156">MPPPPSTTRPVPPGMDGRLWRQMKAAFNDDPDARLHACVRNNDISKLRELLPLRGTSELDLNYCILLDASANL</sequence>
<comment type="caution">
    <text evidence="1">The sequence shown here is derived from an EMBL/GenBank/DDBJ whole genome shotgun (WGS) entry which is preliminary data.</text>
</comment>
<organism evidence="1 2">
    <name type="scientific">Metarhizium rileyi (strain RCEF 4871)</name>
    <name type="common">Nomuraea rileyi</name>
    <dbReference type="NCBI Taxonomy" id="1649241"/>
    <lineage>
        <taxon>Eukaryota</taxon>
        <taxon>Fungi</taxon>
        <taxon>Dikarya</taxon>
        <taxon>Ascomycota</taxon>
        <taxon>Pezizomycotina</taxon>
        <taxon>Sordariomycetes</taxon>
        <taxon>Hypocreomycetidae</taxon>
        <taxon>Hypocreales</taxon>
        <taxon>Clavicipitaceae</taxon>
        <taxon>Metarhizium</taxon>
    </lineage>
</organism>
<dbReference type="Proteomes" id="UP000317257">
    <property type="component" value="Unassembled WGS sequence"/>
</dbReference>
<dbReference type="AlphaFoldDB" id="A0A5C6GC10"/>
<evidence type="ECO:0000313" key="2">
    <source>
        <dbReference type="Proteomes" id="UP000317257"/>
    </source>
</evidence>
<reference evidence="2" key="1">
    <citation type="submission" date="2018-12" db="EMBL/GenBank/DDBJ databases">
        <title>The complete genome of Metarhizium rileyi, a key fungal pathogen of Lepidoptera.</title>
        <authorList>
            <person name="Binneck E."/>
            <person name="Lastra C.C.L."/>
            <person name="Sosa-Gomez D.R."/>
        </authorList>
    </citation>
    <scope>NUCLEOTIDE SEQUENCE [LARGE SCALE GENOMIC DNA]</scope>
    <source>
        <strain evidence="2">Cep018-CH2</strain>
    </source>
</reference>
<gene>
    <name evidence="1" type="ORF">ED733_004137</name>
</gene>
<evidence type="ECO:0000313" key="1">
    <source>
        <dbReference type="EMBL" id="TWU73423.1"/>
    </source>
</evidence>
<protein>
    <submittedName>
        <fullName evidence="1">Uncharacterized protein</fullName>
    </submittedName>
</protein>